<keyword evidence="1" id="KW-0863">Zinc-finger</keyword>
<dbReference type="GO" id="GO:0008270">
    <property type="term" value="F:zinc ion binding"/>
    <property type="evidence" value="ECO:0007669"/>
    <property type="project" value="UniProtKB-KW"/>
</dbReference>
<evidence type="ECO:0000256" key="1">
    <source>
        <dbReference type="PROSITE-ProRule" id="PRU00175"/>
    </source>
</evidence>
<dbReference type="SMART" id="SM00184">
    <property type="entry name" value="RING"/>
    <property type="match status" value="1"/>
</dbReference>
<keyword evidence="1" id="KW-0862">Zinc</keyword>
<sequence length="412" mass="43064">MAAAEQDECPVCLETERESSMLPCRHVICKQCTLQLWEVQQASRTDVTQSHVTCPLCRVVHKVAQGVDVFLQEGVARGARQPPHPPCRSSSGGFSSHRGTQGTLAELSDGELKVVAATLALPADDSLEQHELLLRICRALDLEPPSALEGEEASARSVPLNKLSPKCLIALLRNRKIPYVDCVEKNELVARVSQTARGSCMQLPPKLLKQMLAELGLGHEVYVDKTDLARRVMAARSLLQVKAEIHGCSPSGYCCLGSGSSAPSARTTAAGGAARTSAASGAARTSAASGAARTTASGGDGPQAAGEDEDDETSDSLCHQPASGTLVEPPLPVPTVAASVATPDEMLAPAMRALATSISPFEAIVDCGGNGRCCPNSIAFSLKCLNRFDGDGDALRAVVVAHATTRRGGGVR</sequence>
<dbReference type="InterPro" id="IPR001841">
    <property type="entry name" value="Znf_RING"/>
</dbReference>
<evidence type="ECO:0000256" key="2">
    <source>
        <dbReference type="SAM" id="MobiDB-lite"/>
    </source>
</evidence>
<feature type="domain" description="RING-type" evidence="3">
    <location>
        <begin position="9"/>
        <end position="58"/>
    </location>
</feature>
<dbReference type="Gene3D" id="3.30.40.10">
    <property type="entry name" value="Zinc/RING finger domain, C3HC4 (zinc finger)"/>
    <property type="match status" value="1"/>
</dbReference>
<dbReference type="EMBL" id="JBGBPQ010000015">
    <property type="protein sequence ID" value="KAL1510761.1"/>
    <property type="molecule type" value="Genomic_DNA"/>
</dbReference>
<accession>A0AB34J1F6</accession>
<dbReference type="Pfam" id="PF13920">
    <property type="entry name" value="zf-C3HC4_3"/>
    <property type="match status" value="1"/>
</dbReference>
<dbReference type="SUPFAM" id="SSF57850">
    <property type="entry name" value="RING/U-box"/>
    <property type="match status" value="1"/>
</dbReference>
<dbReference type="PROSITE" id="PS50089">
    <property type="entry name" value="ZF_RING_2"/>
    <property type="match status" value="1"/>
</dbReference>
<dbReference type="AlphaFoldDB" id="A0AB34J1F6"/>
<keyword evidence="5" id="KW-1185">Reference proteome</keyword>
<name>A0AB34J1F6_PRYPA</name>
<keyword evidence="1" id="KW-0479">Metal-binding</keyword>
<feature type="region of interest" description="Disordered" evidence="2">
    <location>
        <begin position="276"/>
        <end position="331"/>
    </location>
</feature>
<dbReference type="InterPro" id="IPR013083">
    <property type="entry name" value="Znf_RING/FYVE/PHD"/>
</dbReference>
<evidence type="ECO:0000259" key="3">
    <source>
        <dbReference type="PROSITE" id="PS50089"/>
    </source>
</evidence>
<organism evidence="4 5">
    <name type="scientific">Prymnesium parvum</name>
    <name type="common">Toxic golden alga</name>
    <dbReference type="NCBI Taxonomy" id="97485"/>
    <lineage>
        <taxon>Eukaryota</taxon>
        <taxon>Haptista</taxon>
        <taxon>Haptophyta</taxon>
        <taxon>Prymnesiophyceae</taxon>
        <taxon>Prymnesiales</taxon>
        <taxon>Prymnesiaceae</taxon>
        <taxon>Prymnesium</taxon>
    </lineage>
</organism>
<evidence type="ECO:0000313" key="5">
    <source>
        <dbReference type="Proteomes" id="UP001515480"/>
    </source>
</evidence>
<comment type="caution">
    <text evidence="4">The sequence shown here is derived from an EMBL/GenBank/DDBJ whole genome shotgun (WGS) entry which is preliminary data.</text>
</comment>
<feature type="compositionally biased region" description="Low complexity" evidence="2">
    <location>
        <begin position="276"/>
        <end position="297"/>
    </location>
</feature>
<proteinExistence type="predicted"/>
<gene>
    <name evidence="4" type="ORF">AB1Y20_007048</name>
</gene>
<dbReference type="Proteomes" id="UP001515480">
    <property type="component" value="Unassembled WGS sequence"/>
</dbReference>
<reference evidence="4 5" key="1">
    <citation type="journal article" date="2024" name="Science">
        <title>Giant polyketide synthase enzymes in the biosynthesis of giant marine polyether toxins.</title>
        <authorList>
            <person name="Fallon T.R."/>
            <person name="Shende V.V."/>
            <person name="Wierzbicki I.H."/>
            <person name="Pendleton A.L."/>
            <person name="Watervoot N.F."/>
            <person name="Auber R.P."/>
            <person name="Gonzalez D.J."/>
            <person name="Wisecaver J.H."/>
            <person name="Moore B.S."/>
        </authorList>
    </citation>
    <scope>NUCLEOTIDE SEQUENCE [LARGE SCALE GENOMIC DNA]</scope>
    <source>
        <strain evidence="4 5">12B1</strain>
    </source>
</reference>
<evidence type="ECO:0000313" key="4">
    <source>
        <dbReference type="EMBL" id="KAL1510761.1"/>
    </source>
</evidence>
<feature type="region of interest" description="Disordered" evidence="2">
    <location>
        <begin position="77"/>
        <end position="100"/>
    </location>
</feature>
<protein>
    <recommendedName>
        <fullName evidence="3">RING-type domain-containing protein</fullName>
    </recommendedName>
</protein>